<organism evidence="6 7">
    <name type="scientific">Nosema granulosis</name>
    <dbReference type="NCBI Taxonomy" id="83296"/>
    <lineage>
        <taxon>Eukaryota</taxon>
        <taxon>Fungi</taxon>
        <taxon>Fungi incertae sedis</taxon>
        <taxon>Microsporidia</taxon>
        <taxon>Nosematidae</taxon>
        <taxon>Nosema</taxon>
    </lineage>
</organism>
<evidence type="ECO:0000259" key="5">
    <source>
        <dbReference type="SMART" id="SM00479"/>
    </source>
</evidence>
<dbReference type="OrthoDB" id="8191639at2759"/>
<dbReference type="InterPro" id="IPR013520">
    <property type="entry name" value="Ribonucl_H"/>
</dbReference>
<dbReference type="SUPFAM" id="SSF53098">
    <property type="entry name" value="Ribonuclease H-like"/>
    <property type="match status" value="1"/>
</dbReference>
<dbReference type="GO" id="GO:0003676">
    <property type="term" value="F:nucleic acid binding"/>
    <property type="evidence" value="ECO:0007669"/>
    <property type="project" value="InterPro"/>
</dbReference>
<dbReference type="SMART" id="SM00479">
    <property type="entry name" value="EXOIII"/>
    <property type="match status" value="1"/>
</dbReference>
<evidence type="ECO:0000313" key="7">
    <source>
        <dbReference type="Proteomes" id="UP000740883"/>
    </source>
</evidence>
<evidence type="ECO:0000256" key="1">
    <source>
        <dbReference type="ARBA" id="ARBA00006357"/>
    </source>
</evidence>
<dbReference type="InterPro" id="IPR034922">
    <property type="entry name" value="REX1-like_exo"/>
</dbReference>
<comment type="caution">
    <text evidence="6">The sequence shown here is derived from an EMBL/GenBank/DDBJ whole genome shotgun (WGS) entry which is preliminary data.</text>
</comment>
<sequence>MKNRIEKLKLEDIYKFLLWFFNGRKKPSYIHNLYIKKTDCLVFYILTDECEHLPRETQTIKFHECLETASLPLVFTRNVIIEEIAPDLQFITEENLEYVQFIKLEQLFDSKIFINSSVELKCPNKECLFVNKSQYFLVSIDLEMVYSSRGKEVGRISILNHDGVVLYDKFVKSNYPVVDYCTEYSGLTPELLENGISNTKMKEEIRKIVGKNTVILGHGLDNDLVALEMYHPLIIDTSYLFINTESRRVSLKQLAKKYLNKKVHQSAHSSVEDAKLCLELLSIKIQQIKKAISTETEEIWLQAHIYNHTSCLSLQKNVQSGFNICVTTSKDIKKNFSRIEGAVEMIFYKSNNKILINI</sequence>
<dbReference type="InterPro" id="IPR036397">
    <property type="entry name" value="RNaseH_sf"/>
</dbReference>
<dbReference type="GO" id="GO:0004527">
    <property type="term" value="F:exonuclease activity"/>
    <property type="evidence" value="ECO:0007669"/>
    <property type="project" value="UniProtKB-KW"/>
</dbReference>
<keyword evidence="3" id="KW-0378">Hydrolase</keyword>
<name>A0A9P6H126_9MICR</name>
<reference evidence="6 7" key="1">
    <citation type="journal article" date="2020" name="Genome Biol. Evol.">
        <title>Comparative genomics of strictly vertically transmitted, feminizing microsporidia endosymbionts of amphipod crustaceans.</title>
        <authorList>
            <person name="Cormier A."/>
            <person name="Chebbi M.A."/>
            <person name="Giraud I."/>
            <person name="Wattier R."/>
            <person name="Teixeira M."/>
            <person name="Gilbert C."/>
            <person name="Rigaud T."/>
            <person name="Cordaux R."/>
        </authorList>
    </citation>
    <scope>NUCLEOTIDE SEQUENCE [LARGE SCALE GENOMIC DNA]</scope>
    <source>
        <strain evidence="6 7">Ou3-Ou53</strain>
    </source>
</reference>
<gene>
    <name evidence="6" type="primary">RNH70</name>
    <name evidence="6" type="ORF">NGRA_0626</name>
</gene>
<keyword evidence="4 6" id="KW-0269">Exonuclease</keyword>
<dbReference type="GO" id="GO:0005634">
    <property type="term" value="C:nucleus"/>
    <property type="evidence" value="ECO:0007669"/>
    <property type="project" value="TreeGrafter"/>
</dbReference>
<dbReference type="PANTHER" id="PTHR12801">
    <property type="entry name" value="RNA EXONUCLEASE REXO1 / RECO3 FAMILY MEMBER-RELATED"/>
    <property type="match status" value="1"/>
</dbReference>
<dbReference type="Proteomes" id="UP000740883">
    <property type="component" value="Unassembled WGS sequence"/>
</dbReference>
<evidence type="ECO:0000256" key="2">
    <source>
        <dbReference type="ARBA" id="ARBA00022722"/>
    </source>
</evidence>
<dbReference type="InterPro" id="IPR012337">
    <property type="entry name" value="RNaseH-like_sf"/>
</dbReference>
<comment type="similarity">
    <text evidence="1">Belongs to the REXO1/REXO3 family.</text>
</comment>
<keyword evidence="7" id="KW-1185">Reference proteome</keyword>
<dbReference type="AlphaFoldDB" id="A0A9P6H126"/>
<proteinExistence type="inferred from homology"/>
<feature type="domain" description="Exonuclease" evidence="5">
    <location>
        <begin position="136"/>
        <end position="290"/>
    </location>
</feature>
<dbReference type="Gene3D" id="3.30.420.10">
    <property type="entry name" value="Ribonuclease H-like superfamily/Ribonuclease H"/>
    <property type="match status" value="1"/>
</dbReference>
<keyword evidence="2" id="KW-0540">Nuclease</keyword>
<accession>A0A9P6H126</accession>
<evidence type="ECO:0000256" key="3">
    <source>
        <dbReference type="ARBA" id="ARBA00022801"/>
    </source>
</evidence>
<dbReference type="EMBL" id="SBJO01000026">
    <property type="protein sequence ID" value="KAF9764370.1"/>
    <property type="molecule type" value="Genomic_DNA"/>
</dbReference>
<dbReference type="Pfam" id="PF00929">
    <property type="entry name" value="RNase_T"/>
    <property type="match status" value="1"/>
</dbReference>
<evidence type="ECO:0000256" key="4">
    <source>
        <dbReference type="ARBA" id="ARBA00022839"/>
    </source>
</evidence>
<dbReference type="CDD" id="cd06145">
    <property type="entry name" value="REX1_like"/>
    <property type="match status" value="1"/>
</dbReference>
<protein>
    <submittedName>
        <fullName evidence="6">RNA exonuclease 1</fullName>
    </submittedName>
</protein>
<evidence type="ECO:0000313" key="6">
    <source>
        <dbReference type="EMBL" id="KAF9764370.1"/>
    </source>
</evidence>
<dbReference type="InterPro" id="IPR047021">
    <property type="entry name" value="REXO1/3/4-like"/>
</dbReference>